<dbReference type="Pfam" id="PF01078">
    <property type="entry name" value="Mg_chelatase"/>
    <property type="match status" value="1"/>
</dbReference>
<evidence type="ECO:0000256" key="3">
    <source>
        <dbReference type="ARBA" id="ARBA00022840"/>
    </source>
</evidence>
<dbReference type="SMART" id="SM00382">
    <property type="entry name" value="AAA"/>
    <property type="match status" value="1"/>
</dbReference>
<dbReference type="GO" id="GO:0003677">
    <property type="term" value="F:DNA binding"/>
    <property type="evidence" value="ECO:0007669"/>
    <property type="project" value="InterPro"/>
</dbReference>
<evidence type="ECO:0000313" key="5">
    <source>
        <dbReference type="EMBL" id="NDY81877.1"/>
    </source>
</evidence>
<dbReference type="SUPFAM" id="SSF54211">
    <property type="entry name" value="Ribosomal protein S5 domain 2-like"/>
    <property type="match status" value="1"/>
</dbReference>
<dbReference type="Pfam" id="PF13541">
    <property type="entry name" value="ChlI"/>
    <property type="match status" value="1"/>
</dbReference>
<dbReference type="InterPro" id="IPR004482">
    <property type="entry name" value="Mg_chelat-rel"/>
</dbReference>
<protein>
    <submittedName>
        <fullName evidence="5">YifB family Mg chelatase-like AAA ATPase</fullName>
    </submittedName>
</protein>
<dbReference type="InterPro" id="IPR045006">
    <property type="entry name" value="CHLI-like"/>
</dbReference>
<evidence type="ECO:0000256" key="2">
    <source>
        <dbReference type="ARBA" id="ARBA00022741"/>
    </source>
</evidence>
<dbReference type="PANTHER" id="PTHR32039:SF7">
    <property type="entry name" value="COMPETENCE PROTEIN COMM"/>
    <property type="match status" value="1"/>
</dbReference>
<dbReference type="Gene3D" id="3.40.50.300">
    <property type="entry name" value="P-loop containing nucleotide triphosphate hydrolases"/>
    <property type="match status" value="1"/>
</dbReference>
<reference evidence="5" key="1">
    <citation type="submission" date="2020-02" db="EMBL/GenBank/DDBJ databases">
        <authorList>
            <person name="Chen W.-M."/>
        </authorList>
    </citation>
    <scope>NUCLEOTIDE SEQUENCE</scope>
    <source>
        <strain evidence="5">NBD-18</strain>
    </source>
</reference>
<sequence>MTLAVLKSRSLIGIQAPVVRVEVHLTSGLPCFTIVGLADAEVKESRERVRAAIQSSGFAFPCGRLTVNLSPADLPKESGRFDLPIALGVLLASGQIEMPELMVRYDDTAYKPTLANWVFAGELSLSGVLVPIAGAVSIALAVARDDQHACLVLPSQSADMAARVPGVQIYKALSLIDVVRHLTGAEQLPHATPKESLAPTLNDHCLSEVKGQLFAKRALEIAAAGGHSLLMSGSPGVGKSMLASRLPGILPDLTEAESLEVASIAAFSATNHHFVWGARPYRCPHHCSSASAILGGGARPQPGEVTLAHKGVLFLDEVPEFDRRVIEGLREPLEAKEVCISRARHRVTYPADFQLIAAMNPCPCGWRDHPEKHCSCRPEHIDRYQKHLSGPFLDRIDIKINVGEIDHSWLNLPAGEPSSSVRVRVTRARNIQLSRQGCANYEMNSSSLDKYCQMDLEAKKLLAKTVQAMRLSARSIQKIRKVSRTCADLDGADLIAVSHLGEAIQLRHKH</sequence>
<comment type="caution">
    <text evidence="5">The sequence shown here is derived from an EMBL/GenBank/DDBJ whole genome shotgun (WGS) entry which is preliminary data.</text>
</comment>
<name>A0A6B2QYR6_9BURK</name>
<dbReference type="InterPro" id="IPR000523">
    <property type="entry name" value="Mg_chelatse_chII-like_cat_dom"/>
</dbReference>
<dbReference type="GO" id="GO:0005524">
    <property type="term" value="F:ATP binding"/>
    <property type="evidence" value="ECO:0007669"/>
    <property type="project" value="UniProtKB-KW"/>
</dbReference>
<proteinExistence type="inferred from homology"/>
<dbReference type="RefSeq" id="WP_163651171.1">
    <property type="nucleotide sequence ID" value="NZ_JAAGRN010000001.1"/>
</dbReference>
<dbReference type="PANTHER" id="PTHR32039">
    <property type="entry name" value="MAGNESIUM-CHELATASE SUBUNIT CHLI"/>
    <property type="match status" value="1"/>
</dbReference>
<dbReference type="InterPro" id="IPR025158">
    <property type="entry name" value="Mg_chelat-rel_C"/>
</dbReference>
<dbReference type="PRINTS" id="PR01657">
    <property type="entry name" value="MCMFAMILY"/>
</dbReference>
<dbReference type="EMBL" id="JAAGRN010000001">
    <property type="protein sequence ID" value="NDY81877.1"/>
    <property type="molecule type" value="Genomic_DNA"/>
</dbReference>
<dbReference type="Pfam" id="PF13335">
    <property type="entry name" value="Mg_chelatase_C"/>
    <property type="match status" value="1"/>
</dbReference>
<gene>
    <name evidence="5" type="ORF">G3I67_01405</name>
</gene>
<keyword evidence="3" id="KW-0067">ATP-binding</keyword>
<dbReference type="InterPro" id="IPR001208">
    <property type="entry name" value="MCM_dom"/>
</dbReference>
<comment type="similarity">
    <text evidence="1">Belongs to the Mg-chelatase subunits D/I family. ComM subfamily.</text>
</comment>
<evidence type="ECO:0000256" key="1">
    <source>
        <dbReference type="ARBA" id="ARBA00006354"/>
    </source>
</evidence>
<dbReference type="AlphaFoldDB" id="A0A6B2QYR6"/>
<dbReference type="InterPro" id="IPR014721">
    <property type="entry name" value="Ribsml_uS5_D2-typ_fold_subgr"/>
</dbReference>
<dbReference type="InterPro" id="IPR020568">
    <property type="entry name" value="Ribosomal_Su5_D2-typ_SF"/>
</dbReference>
<dbReference type="InterPro" id="IPR027417">
    <property type="entry name" value="P-loop_NTPase"/>
</dbReference>
<accession>A0A6B2QYR6</accession>
<evidence type="ECO:0000259" key="4">
    <source>
        <dbReference type="SMART" id="SM00382"/>
    </source>
</evidence>
<organism evidence="5">
    <name type="scientific">Sheuella amnicola</name>
    <dbReference type="NCBI Taxonomy" id="2707330"/>
    <lineage>
        <taxon>Bacteria</taxon>
        <taxon>Pseudomonadati</taxon>
        <taxon>Pseudomonadota</taxon>
        <taxon>Betaproteobacteria</taxon>
        <taxon>Burkholderiales</taxon>
        <taxon>Alcaligenaceae</taxon>
        <taxon>Sheuella</taxon>
    </lineage>
</organism>
<dbReference type="InterPro" id="IPR003593">
    <property type="entry name" value="AAA+_ATPase"/>
</dbReference>
<dbReference type="SUPFAM" id="SSF52540">
    <property type="entry name" value="P-loop containing nucleoside triphosphate hydrolases"/>
    <property type="match status" value="1"/>
</dbReference>
<dbReference type="Gene3D" id="3.30.230.10">
    <property type="match status" value="1"/>
</dbReference>
<keyword evidence="2" id="KW-0547">Nucleotide-binding</keyword>
<dbReference type="NCBIfam" id="TIGR00368">
    <property type="entry name" value="YifB family Mg chelatase-like AAA ATPase"/>
    <property type="match status" value="1"/>
</dbReference>
<feature type="domain" description="AAA+ ATPase" evidence="4">
    <location>
        <begin position="225"/>
        <end position="406"/>
    </location>
</feature>